<dbReference type="Pfam" id="PF06718">
    <property type="entry name" value="DUF1203"/>
    <property type="match status" value="1"/>
</dbReference>
<evidence type="ECO:0000313" key="2">
    <source>
        <dbReference type="Proteomes" id="UP000216311"/>
    </source>
</evidence>
<comment type="caution">
    <text evidence="1">The sequence shown here is derived from an EMBL/GenBank/DDBJ whole genome shotgun (WGS) entry which is preliminary data.</text>
</comment>
<protein>
    <recommendedName>
        <fullName evidence="3">DUF1203 domain-containing protein</fullName>
    </recommendedName>
</protein>
<dbReference type="PIRSF" id="PIRSF034110">
    <property type="entry name" value="DUF1203"/>
    <property type="match status" value="1"/>
</dbReference>
<accession>A0A255H2Y6</accession>
<keyword evidence="2" id="KW-1185">Reference proteome</keyword>
<gene>
    <name evidence="1" type="ORF">CGZ93_08540</name>
</gene>
<dbReference type="RefSeq" id="WP_094363713.1">
    <property type="nucleotide sequence ID" value="NZ_NMVQ01000012.1"/>
</dbReference>
<evidence type="ECO:0000313" key="1">
    <source>
        <dbReference type="EMBL" id="OYO21970.1"/>
    </source>
</evidence>
<name>A0A255H2Y6_9ACTN</name>
<sequence length="172" mass="19148">MDIQLLPIPADELDEIRRTGHDLHGHPIEVSEDRAPGRQLRCCLRKSAQGERVALIGHAPLPTNCAWREVGPVFIHADECPIPFADEFPDWLDEGDRVLRAYDHNGAMRYERNVVVPPGGGVQDALRECLADPEVSEVHVRNLLAQCFITRAVRRTQPSSAGSSDNAIELMQ</sequence>
<proteinExistence type="predicted"/>
<dbReference type="EMBL" id="NMVQ01000012">
    <property type="protein sequence ID" value="OYO21970.1"/>
    <property type="molecule type" value="Genomic_DNA"/>
</dbReference>
<dbReference type="InterPro" id="IPR009593">
    <property type="entry name" value="DUF1203"/>
</dbReference>
<organism evidence="1 2">
    <name type="scientific">Enemella dayhoffiae</name>
    <dbReference type="NCBI Taxonomy" id="2016507"/>
    <lineage>
        <taxon>Bacteria</taxon>
        <taxon>Bacillati</taxon>
        <taxon>Actinomycetota</taxon>
        <taxon>Actinomycetes</taxon>
        <taxon>Propionibacteriales</taxon>
        <taxon>Propionibacteriaceae</taxon>
        <taxon>Enemella</taxon>
    </lineage>
</organism>
<dbReference type="AlphaFoldDB" id="A0A255H2Y6"/>
<dbReference type="Proteomes" id="UP000216311">
    <property type="component" value="Unassembled WGS sequence"/>
</dbReference>
<evidence type="ECO:0008006" key="3">
    <source>
        <dbReference type="Google" id="ProtNLM"/>
    </source>
</evidence>
<reference evidence="1 2" key="1">
    <citation type="submission" date="2017-07" db="EMBL/GenBank/DDBJ databases">
        <title>Draft whole genome sequences of clinical Proprionibacteriaceae strains.</title>
        <authorList>
            <person name="Bernier A.-M."/>
            <person name="Bernard K."/>
            <person name="Domingo M.-C."/>
        </authorList>
    </citation>
    <scope>NUCLEOTIDE SEQUENCE [LARGE SCALE GENOMIC DNA]</scope>
    <source>
        <strain evidence="1 2">NML 130396</strain>
    </source>
</reference>